<feature type="compositionally biased region" description="Pro residues" evidence="1">
    <location>
        <begin position="1180"/>
        <end position="1194"/>
    </location>
</feature>
<feature type="region of interest" description="Disordered" evidence="1">
    <location>
        <begin position="662"/>
        <end position="684"/>
    </location>
</feature>
<protein>
    <submittedName>
        <fullName evidence="2">Uncharacterized protein</fullName>
    </submittedName>
</protein>
<accession>A0A8J4GTD8</accession>
<evidence type="ECO:0000313" key="3">
    <source>
        <dbReference type="Proteomes" id="UP000722791"/>
    </source>
</evidence>
<feature type="compositionally biased region" description="Low complexity" evidence="1">
    <location>
        <begin position="570"/>
        <end position="584"/>
    </location>
</feature>
<comment type="caution">
    <text evidence="2">The sequence shown here is derived from an EMBL/GenBank/DDBJ whole genome shotgun (WGS) entry which is preliminary data.</text>
</comment>
<dbReference type="Proteomes" id="UP000722791">
    <property type="component" value="Unassembled WGS sequence"/>
</dbReference>
<dbReference type="OrthoDB" id="546539at2759"/>
<evidence type="ECO:0000256" key="1">
    <source>
        <dbReference type="SAM" id="MobiDB-lite"/>
    </source>
</evidence>
<feature type="region of interest" description="Disordered" evidence="1">
    <location>
        <begin position="1173"/>
        <end position="1201"/>
    </location>
</feature>
<organism evidence="2 3">
    <name type="scientific">Volvox reticuliferus</name>
    <dbReference type="NCBI Taxonomy" id="1737510"/>
    <lineage>
        <taxon>Eukaryota</taxon>
        <taxon>Viridiplantae</taxon>
        <taxon>Chlorophyta</taxon>
        <taxon>core chlorophytes</taxon>
        <taxon>Chlorophyceae</taxon>
        <taxon>CS clade</taxon>
        <taxon>Chlamydomonadales</taxon>
        <taxon>Volvocaceae</taxon>
        <taxon>Volvox</taxon>
    </lineage>
</organism>
<feature type="compositionally biased region" description="Pro residues" evidence="1">
    <location>
        <begin position="668"/>
        <end position="677"/>
    </location>
</feature>
<dbReference type="EMBL" id="BNCQ01000059">
    <property type="protein sequence ID" value="GIM14759.1"/>
    <property type="molecule type" value="Genomic_DNA"/>
</dbReference>
<proteinExistence type="predicted"/>
<dbReference type="AlphaFoldDB" id="A0A8J4GTD8"/>
<feature type="region of interest" description="Disordered" evidence="1">
    <location>
        <begin position="553"/>
        <end position="584"/>
    </location>
</feature>
<reference evidence="2" key="1">
    <citation type="journal article" date="2021" name="Proc. Natl. Acad. Sci. U.S.A.">
        <title>Three genomes in the algal genus Volvox reveal the fate of a haploid sex-determining region after a transition to homothallism.</title>
        <authorList>
            <person name="Yamamoto K."/>
            <person name="Hamaji T."/>
            <person name="Kawai-Toyooka H."/>
            <person name="Matsuzaki R."/>
            <person name="Takahashi F."/>
            <person name="Nishimura Y."/>
            <person name="Kawachi M."/>
            <person name="Noguchi H."/>
            <person name="Minakuchi Y."/>
            <person name="Umen J.G."/>
            <person name="Toyoda A."/>
            <person name="Nozaki H."/>
        </authorList>
    </citation>
    <scope>NUCLEOTIDE SEQUENCE</scope>
    <source>
        <strain evidence="2">NIES-3785</strain>
    </source>
</reference>
<gene>
    <name evidence="2" type="ORF">Vretimale_17568</name>
</gene>
<evidence type="ECO:0000313" key="2">
    <source>
        <dbReference type="EMBL" id="GIM14759.1"/>
    </source>
</evidence>
<sequence length="1253" mass="130709">MTPLAYSACCALQKTCIILNGPALRDGYLSVGAIAALLRYDRAFYSVETARKDDDRNKLRAGAHDLRPAANKAPQGAAEHPTAALRQIFERLPLYPTPSTLQVVRQWLEESGLCANIPASLNAISGRTNTTSRITPDSEAILAYITGLLQPNVGHPVDRHWARTSLPELLLLLSRLRIPSHPKLETVLTLILRRGKLPTPGLHAWQKFHRVAASTEGGSESRGSGDPTRALSQLSLPALAPPLPTAFRLAQAMASLPVQSHEAWQQLAERHVMSRPGQLLDHLTPDQMTLLAAAFARAGYHPVQLFRSIADRLLPAVPELQPGSLARALHAFALLRHSDPHLIAALCNEVHCRTAGGDGYGGAATSIPVSARRGVVPSVGGGVPVTIGSSAAAGGGGGSGSSFLSLAGAALFGGSRGGSPDRAHRAPQFLIEDLARLAEAAVQLGAGESAVRGYVGGGVGGPYGDNLGEQVLARVAEEAEVTAAVRIEVVLTTAKAPPEPPADTDVPPRRAGPIESYDVEKACGTGWENGSASATSDGDKLANIGLQMEPEVSERMLHEDSRELPMSWTGSSSSSSDSVGDDGSSICSLPAEQLKPVIALLEALAVGGAGAGAGGAAARAAHAIASRHLVPKLPYLEPYMAPRHLVAVLAALLPGAGAAALQQSAHPYPGPSPPQRPSPAAAVLPSPSLTASAVDHLGRSGRSREESASPADQLAAVVKALCRRTDPRVFRSACCLLEAWHVLAAARAGGAVGTDDPRVTTQLMAPVFACVVRHVTMLGSAPEAARFVVSCALLSVYDKAALDAIAAPLVAALGSGGDGASSSMTRCRTTALTPTALAQLGWAVGQLGYANGDLLAAIQNQALALSAPSFFSNASLESYPHWQPSYTDDLRRGGGASPLAAAPAAAATAAVAAAAGLTSPPLLGPLELADVLWGLSVNQFRTHQGTEIRELYLRAASQGVVSIDDPRWLRLVQVHLLLLLGWAGGLGEAAAGQLRSGWFNALGYAWDRQAVARKGHLAGATGLPIDPDAATATFRQGVAAAVRDLLRDGIPIDGSGSGGGGGGGGRRGEWRLQPGFVWGMLQPSSDIRLTVPLLLRFRPEAVSLVVGNACGGGEWAIALDLVRCADEAIVSVSEMVSEPSRDTQEHDELEKINITDEDHPAGTATPAAAAATITGQHQSLPPPPPPPSPSPLPPQQQQQCEGAVEGGHLLGPARWRRLVLRRLGVVVKTVRQEEWERADRQERYAMLRRVLRL</sequence>
<feature type="compositionally biased region" description="Basic and acidic residues" evidence="1">
    <location>
        <begin position="553"/>
        <end position="563"/>
    </location>
</feature>
<name>A0A8J4GTD8_9CHLO</name>